<dbReference type="Proteomes" id="UP001501444">
    <property type="component" value="Unassembled WGS sequence"/>
</dbReference>
<evidence type="ECO:0000256" key="1">
    <source>
        <dbReference type="SAM" id="SignalP"/>
    </source>
</evidence>
<dbReference type="Pfam" id="PF13810">
    <property type="entry name" value="DUF4185"/>
    <property type="match status" value="1"/>
</dbReference>
<keyword evidence="4" id="KW-1185">Reference proteome</keyword>
<feature type="domain" description="DUF4185" evidence="2">
    <location>
        <begin position="57"/>
        <end position="364"/>
    </location>
</feature>
<dbReference type="InterPro" id="IPR025442">
    <property type="entry name" value="DUF4185"/>
</dbReference>
<comment type="caution">
    <text evidence="3">The sequence shown here is derived from an EMBL/GenBank/DDBJ whole genome shotgun (WGS) entry which is preliminary data.</text>
</comment>
<evidence type="ECO:0000313" key="3">
    <source>
        <dbReference type="EMBL" id="GAA2335800.1"/>
    </source>
</evidence>
<proteinExistence type="predicted"/>
<organism evidence="3 4">
    <name type="scientific">Dactylosporangium salmoneum</name>
    <dbReference type="NCBI Taxonomy" id="53361"/>
    <lineage>
        <taxon>Bacteria</taxon>
        <taxon>Bacillati</taxon>
        <taxon>Actinomycetota</taxon>
        <taxon>Actinomycetes</taxon>
        <taxon>Micromonosporales</taxon>
        <taxon>Micromonosporaceae</taxon>
        <taxon>Dactylosporangium</taxon>
    </lineage>
</organism>
<reference evidence="3 4" key="1">
    <citation type="journal article" date="2019" name="Int. J. Syst. Evol. Microbiol.">
        <title>The Global Catalogue of Microorganisms (GCM) 10K type strain sequencing project: providing services to taxonomists for standard genome sequencing and annotation.</title>
        <authorList>
            <consortium name="The Broad Institute Genomics Platform"/>
            <consortium name="The Broad Institute Genome Sequencing Center for Infectious Disease"/>
            <person name="Wu L."/>
            <person name="Ma J."/>
        </authorList>
    </citation>
    <scope>NUCLEOTIDE SEQUENCE [LARGE SCALE GENOMIC DNA]</scope>
    <source>
        <strain evidence="3 4">JCM 3272</strain>
    </source>
</reference>
<name>A0ABN3FR30_9ACTN</name>
<dbReference type="PROSITE" id="PS51257">
    <property type="entry name" value="PROKAR_LIPOPROTEIN"/>
    <property type="match status" value="1"/>
</dbReference>
<gene>
    <name evidence="3" type="ORF">GCM10010170_015890</name>
</gene>
<protein>
    <recommendedName>
        <fullName evidence="2">DUF4185 domain-containing protein</fullName>
    </recommendedName>
</protein>
<sequence>MEPRKYVATWAFLTVSAVLAAGCSKGSEPMIATGDEPLVLAGVAQVRQVAQVTGPGSPNRTDRFAIAGQDLGSMFEAGGKTWMVFGDTFGQRDPGLTGGGGTQWRSNTLAYTGDDDPADGLRLDGYVVDDIGWAKELIDSRKADGAEMTTIPTYGFEAGGAMYLAYMSVRHWGEPGEWETNYSGFAKSVDGGQTWTKPATPRWPGDSRFVQVGTAKVGGDIYFWGVTHGRFGPVSLMKVAERDVEDQSAYRYFAGTTAGGEPRWSPDPAAARTVVEDTAGELSVAWSPYLSRWLMTYTRGADESAVIREGVTPWGPWGEAITLVSQAEAPGLYAPYLWPRVSGDGRTVYFALSLWGPYNVFWYRADLVRSDRK</sequence>
<dbReference type="EMBL" id="BAAARV010000016">
    <property type="protein sequence ID" value="GAA2335800.1"/>
    <property type="molecule type" value="Genomic_DNA"/>
</dbReference>
<evidence type="ECO:0000313" key="4">
    <source>
        <dbReference type="Proteomes" id="UP001501444"/>
    </source>
</evidence>
<keyword evidence="1" id="KW-0732">Signal</keyword>
<accession>A0ABN3FR30</accession>
<evidence type="ECO:0000259" key="2">
    <source>
        <dbReference type="Pfam" id="PF13810"/>
    </source>
</evidence>
<dbReference type="RefSeq" id="WP_344611599.1">
    <property type="nucleotide sequence ID" value="NZ_BAAARV010000016.1"/>
</dbReference>
<feature type="signal peptide" evidence="1">
    <location>
        <begin position="1"/>
        <end position="20"/>
    </location>
</feature>
<feature type="chain" id="PRO_5045036182" description="DUF4185 domain-containing protein" evidence="1">
    <location>
        <begin position="21"/>
        <end position="373"/>
    </location>
</feature>